<keyword evidence="3 8" id="KW-0812">Transmembrane</keyword>
<reference evidence="9 10" key="1">
    <citation type="submission" date="2016-07" db="EMBL/GenBank/DDBJ databases">
        <title>Pervasive Adenine N6-methylation of Active Genes in Fungi.</title>
        <authorList>
            <consortium name="DOE Joint Genome Institute"/>
            <person name="Mondo S.J."/>
            <person name="Dannebaum R.O."/>
            <person name="Kuo R.C."/>
            <person name="Labutti K."/>
            <person name="Haridas S."/>
            <person name="Kuo A."/>
            <person name="Salamov A."/>
            <person name="Ahrendt S.R."/>
            <person name="Lipzen A."/>
            <person name="Sullivan W."/>
            <person name="Andreopoulos W.B."/>
            <person name="Clum A."/>
            <person name="Lindquist E."/>
            <person name="Daum C."/>
            <person name="Ramamoorthy G.K."/>
            <person name="Gryganskyi A."/>
            <person name="Culley D."/>
            <person name="Magnuson J.K."/>
            <person name="James T.Y."/>
            <person name="O'Malley M.A."/>
            <person name="Stajich J.E."/>
            <person name="Spatafora J.W."/>
            <person name="Visel A."/>
            <person name="Grigoriev I.V."/>
        </authorList>
    </citation>
    <scope>NUCLEOTIDE SEQUENCE [LARGE SCALE GENOMIC DNA]</scope>
    <source>
        <strain evidence="9 10">PL171</strain>
    </source>
</reference>
<evidence type="ECO:0000256" key="6">
    <source>
        <dbReference type="ARBA" id="ARBA00023180"/>
    </source>
</evidence>
<feature type="transmembrane region" description="Helical" evidence="8">
    <location>
        <begin position="409"/>
        <end position="431"/>
    </location>
</feature>
<evidence type="ECO:0000256" key="1">
    <source>
        <dbReference type="ARBA" id="ARBA00004141"/>
    </source>
</evidence>
<feature type="transmembrane region" description="Helical" evidence="8">
    <location>
        <begin position="443"/>
        <end position="466"/>
    </location>
</feature>
<comment type="subcellular location">
    <subcellularLocation>
        <location evidence="1">Membrane</location>
        <topology evidence="1">Multi-pass membrane protein</topology>
    </subcellularLocation>
</comment>
<feature type="transmembrane region" description="Helical" evidence="8">
    <location>
        <begin position="135"/>
        <end position="154"/>
    </location>
</feature>
<comment type="caution">
    <text evidence="9">The sequence shown here is derived from an EMBL/GenBank/DDBJ whole genome shotgun (WGS) entry which is preliminary data.</text>
</comment>
<feature type="transmembrane region" description="Helical" evidence="8">
    <location>
        <begin position="73"/>
        <end position="102"/>
    </location>
</feature>
<evidence type="ECO:0000256" key="2">
    <source>
        <dbReference type="ARBA" id="ARBA00006058"/>
    </source>
</evidence>
<dbReference type="Proteomes" id="UP000193411">
    <property type="component" value="Unassembled WGS sequence"/>
</dbReference>
<evidence type="ECO:0000313" key="9">
    <source>
        <dbReference type="EMBL" id="ORZ36735.1"/>
    </source>
</evidence>
<name>A0A1Y2HQ49_9FUNG</name>
<evidence type="ECO:0000313" key="10">
    <source>
        <dbReference type="Proteomes" id="UP000193411"/>
    </source>
</evidence>
<evidence type="ECO:0000256" key="7">
    <source>
        <dbReference type="SAM" id="MobiDB-lite"/>
    </source>
</evidence>
<evidence type="ECO:0000256" key="8">
    <source>
        <dbReference type="SAM" id="Phobius"/>
    </source>
</evidence>
<keyword evidence="6" id="KW-0325">Glycoprotein</keyword>
<keyword evidence="4 8" id="KW-1133">Transmembrane helix</keyword>
<dbReference type="EMBL" id="MCFL01000015">
    <property type="protein sequence ID" value="ORZ36735.1"/>
    <property type="molecule type" value="Genomic_DNA"/>
</dbReference>
<accession>A0A1Y2HQ49</accession>
<keyword evidence="5 8" id="KW-0472">Membrane</keyword>
<proteinExistence type="inferred from homology"/>
<dbReference type="GO" id="GO:0016020">
    <property type="term" value="C:membrane"/>
    <property type="evidence" value="ECO:0007669"/>
    <property type="project" value="UniProtKB-SubCell"/>
</dbReference>
<evidence type="ECO:0000256" key="4">
    <source>
        <dbReference type="ARBA" id="ARBA00022989"/>
    </source>
</evidence>
<dbReference type="AlphaFoldDB" id="A0A1Y2HQ49"/>
<protein>
    <submittedName>
        <fullName evidence="9">Uncharacterized protein</fullName>
    </submittedName>
</protein>
<evidence type="ECO:0000256" key="3">
    <source>
        <dbReference type="ARBA" id="ARBA00022692"/>
    </source>
</evidence>
<organism evidence="9 10">
    <name type="scientific">Catenaria anguillulae PL171</name>
    <dbReference type="NCBI Taxonomy" id="765915"/>
    <lineage>
        <taxon>Eukaryota</taxon>
        <taxon>Fungi</taxon>
        <taxon>Fungi incertae sedis</taxon>
        <taxon>Blastocladiomycota</taxon>
        <taxon>Blastocladiomycetes</taxon>
        <taxon>Blastocladiales</taxon>
        <taxon>Catenariaceae</taxon>
        <taxon>Catenaria</taxon>
    </lineage>
</organism>
<dbReference type="PANTHER" id="PTHR22730">
    <property type="entry name" value="PROMININ PROM PROTEIN"/>
    <property type="match status" value="1"/>
</dbReference>
<sequence length="879" mass="92450">MEDYNGLTTFAMNSIASWLRVADQGGLEVWASIGQAIRSAMRSTVVFDSSLLSRLPPQFVPTDLFDPATKNAFMNYVVLIGILVAFAGLTLLAFPFIVGCVIARSPKKRAQRGLAAGSKAGASNSPAPPSSRAQLYFGLLFVLQLILAMCLTQGNAFTSRGIAGAFGAINNATSELVTYLDRVQPVLRRVIDEVAASADPIARDLSMRALVNPIASTTDLMPGTDALVNSLSQLSAHMGAFRQDLSAVQTEASTLVNNVTDLRTRLSDVVSATINLNQRVQTNTSEDYMYPTTINGATNVVSIALPALADAVSIAVDGIYIVDALPSISGRITLLRRDSSSADSNVRNLAAAGATPIAQAYTDTAAIAKNTAGQVLTPFLGLTKAIVESVYESVSGMSKTVRNADIGRYFGALAMSALVILSFLISGLGIATTSPKAPRVGSGLVLLLAILLFAMSAVSVILSVLVGDVCPINNSAPSARSFQLISLAARTPVNGNAMARIFETVDYCGVGVAGQPALKANWSLNANVSFALHSAIENNTRPGEAAQVLGFTDLNMLSKLTAAPYVAEMVIQQPFRVGYTQHFATLNPSLLAPTAHELMNDLYAISPGQRIYDSSVWAYFNNLQTSVDTAPLATLRSNLINARDTATTSSFTYYGTYNSTQQQRVLVDFRARVNSVIVAVDAAMSLAANTISTRLPNVKNRGVNASNRASYMEGAMNTVHSGVLRVLSGARSVIDIAQARVLALATDSTLAAYKTQLTSQLNRMLSVQLTCTPAARAIKAIDNSVCTTMLAGLDALWLALAFAGLCCLPACRVFYTLFRSISALREQAMAGTGSGAGSGNRPKAKDAESGSFNAKPGQISTNVGGPVKQSAALAAASPT</sequence>
<feature type="region of interest" description="Disordered" evidence="7">
    <location>
        <begin position="831"/>
        <end position="879"/>
    </location>
</feature>
<dbReference type="InterPro" id="IPR008795">
    <property type="entry name" value="Prominin"/>
</dbReference>
<dbReference type="PANTHER" id="PTHR22730:SF1">
    <property type="entry name" value="PROMININ-LIKE PROTEIN"/>
    <property type="match status" value="1"/>
</dbReference>
<feature type="transmembrane region" description="Helical" evidence="8">
    <location>
        <begin position="795"/>
        <end position="815"/>
    </location>
</feature>
<comment type="similarity">
    <text evidence="2">Belongs to the prominin family.</text>
</comment>
<keyword evidence="10" id="KW-1185">Reference proteome</keyword>
<gene>
    <name evidence="9" type="ORF">BCR44DRAFT_76011</name>
</gene>
<evidence type="ECO:0000256" key="5">
    <source>
        <dbReference type="ARBA" id="ARBA00023136"/>
    </source>
</evidence>